<evidence type="ECO:0000313" key="6">
    <source>
        <dbReference type="WBParaSite" id="PTRK_0000091100.1"/>
    </source>
</evidence>
<protein>
    <submittedName>
        <fullName evidence="6">t-SNARE coiled-coil homology domain-containing protein</fullName>
    </submittedName>
</protein>
<dbReference type="GO" id="GO:0005886">
    <property type="term" value="C:plasma membrane"/>
    <property type="evidence" value="ECO:0007669"/>
    <property type="project" value="TreeGrafter"/>
</dbReference>
<evidence type="ECO:0000256" key="3">
    <source>
        <dbReference type="SAM" id="Coils"/>
    </source>
</evidence>
<dbReference type="GO" id="GO:0005484">
    <property type="term" value="F:SNAP receptor activity"/>
    <property type="evidence" value="ECO:0007669"/>
    <property type="project" value="TreeGrafter"/>
</dbReference>
<comment type="similarity">
    <text evidence="2">Belongs to the syntaxin family.</text>
</comment>
<dbReference type="GO" id="GO:0048278">
    <property type="term" value="P:vesicle docking"/>
    <property type="evidence" value="ECO:0007669"/>
    <property type="project" value="TreeGrafter"/>
</dbReference>
<dbReference type="SUPFAM" id="SSF47661">
    <property type="entry name" value="t-snare proteins"/>
    <property type="match status" value="1"/>
</dbReference>
<dbReference type="GO" id="GO:0006906">
    <property type="term" value="P:vesicle fusion"/>
    <property type="evidence" value="ECO:0007669"/>
    <property type="project" value="TreeGrafter"/>
</dbReference>
<feature type="domain" description="T-SNARE coiled-coil homology" evidence="4">
    <location>
        <begin position="198"/>
        <end position="260"/>
    </location>
</feature>
<reference evidence="6" key="1">
    <citation type="submission" date="2017-02" db="UniProtKB">
        <authorList>
            <consortium name="WormBaseParasite"/>
        </authorList>
    </citation>
    <scope>IDENTIFICATION</scope>
</reference>
<dbReference type="Gene3D" id="1.20.58.70">
    <property type="match status" value="1"/>
</dbReference>
<dbReference type="GO" id="GO:0012505">
    <property type="term" value="C:endomembrane system"/>
    <property type="evidence" value="ECO:0007669"/>
    <property type="project" value="TreeGrafter"/>
</dbReference>
<dbReference type="GO" id="GO:0006886">
    <property type="term" value="P:intracellular protein transport"/>
    <property type="evidence" value="ECO:0007669"/>
    <property type="project" value="TreeGrafter"/>
</dbReference>
<keyword evidence="5" id="KW-1185">Reference proteome</keyword>
<accession>A0A0N4Z215</accession>
<dbReference type="Proteomes" id="UP000038045">
    <property type="component" value="Unplaced"/>
</dbReference>
<dbReference type="Gene3D" id="1.20.5.110">
    <property type="match status" value="1"/>
</dbReference>
<dbReference type="PANTHER" id="PTHR19957">
    <property type="entry name" value="SYNTAXIN"/>
    <property type="match status" value="1"/>
</dbReference>
<dbReference type="InterPro" id="IPR000727">
    <property type="entry name" value="T_SNARE_dom"/>
</dbReference>
<dbReference type="GO" id="GO:0000149">
    <property type="term" value="F:SNARE binding"/>
    <property type="evidence" value="ECO:0007669"/>
    <property type="project" value="TreeGrafter"/>
</dbReference>
<comment type="subcellular location">
    <subcellularLocation>
        <location evidence="1">Membrane</location>
        <topology evidence="1">Single-pass type IV membrane protein</topology>
    </subcellularLocation>
</comment>
<dbReference type="GO" id="GO:0006887">
    <property type="term" value="P:exocytosis"/>
    <property type="evidence" value="ECO:0007669"/>
    <property type="project" value="TreeGrafter"/>
</dbReference>
<dbReference type="InterPro" id="IPR045242">
    <property type="entry name" value="Syntaxin"/>
</dbReference>
<evidence type="ECO:0000256" key="1">
    <source>
        <dbReference type="ARBA" id="ARBA00004211"/>
    </source>
</evidence>
<feature type="coiled-coil region" evidence="3">
    <location>
        <begin position="243"/>
        <end position="270"/>
    </location>
</feature>
<evidence type="ECO:0000259" key="4">
    <source>
        <dbReference type="PROSITE" id="PS50192"/>
    </source>
</evidence>
<dbReference type="PANTHER" id="PTHR19957:SF307">
    <property type="entry name" value="PROTEIN SSO1-RELATED"/>
    <property type="match status" value="1"/>
</dbReference>
<sequence>MKNRLQELHEILEYLPSTSNSLVESPTKTLINDDNDLNEFLNTLNNIKIYIERMEKLLEICVKKQNEILIKPGINEFFDDVLKNANSEFKDLTRICMNQIRIWNNESKKWGKKTLSINERIKINQISFVNRKIEKILLDYNESNIDYREKLTKKVAKYLDFLNVDICEKDIEDFMISGNLGKISESIVMGKNVKDEIIQSLQVRNEGILNLEKQIKELHEMFHDVMLLTELQNNNIDCIYKSMESATNYVNEAKTNMKEANEKKKKMIKVS</sequence>
<evidence type="ECO:0000313" key="5">
    <source>
        <dbReference type="Proteomes" id="UP000038045"/>
    </source>
</evidence>
<dbReference type="WBParaSite" id="PTRK_0000091100.1">
    <property type="protein sequence ID" value="PTRK_0000091100.1"/>
    <property type="gene ID" value="PTRK_0000091100"/>
</dbReference>
<dbReference type="GO" id="GO:0031201">
    <property type="term" value="C:SNARE complex"/>
    <property type="evidence" value="ECO:0007669"/>
    <property type="project" value="TreeGrafter"/>
</dbReference>
<proteinExistence type="inferred from homology"/>
<evidence type="ECO:0000256" key="2">
    <source>
        <dbReference type="ARBA" id="ARBA00009063"/>
    </source>
</evidence>
<name>A0A0N4Z215_PARTI</name>
<dbReference type="InterPro" id="IPR010989">
    <property type="entry name" value="SNARE"/>
</dbReference>
<organism evidence="5 6">
    <name type="scientific">Parastrongyloides trichosuri</name>
    <name type="common">Possum-specific nematode worm</name>
    <dbReference type="NCBI Taxonomy" id="131310"/>
    <lineage>
        <taxon>Eukaryota</taxon>
        <taxon>Metazoa</taxon>
        <taxon>Ecdysozoa</taxon>
        <taxon>Nematoda</taxon>
        <taxon>Chromadorea</taxon>
        <taxon>Rhabditida</taxon>
        <taxon>Tylenchina</taxon>
        <taxon>Panagrolaimomorpha</taxon>
        <taxon>Strongyloidoidea</taxon>
        <taxon>Strongyloididae</taxon>
        <taxon>Parastrongyloides</taxon>
    </lineage>
</organism>
<dbReference type="SMART" id="SM00397">
    <property type="entry name" value="t_SNARE"/>
    <property type="match status" value="1"/>
</dbReference>
<dbReference type="AlphaFoldDB" id="A0A0N4Z215"/>
<keyword evidence="3" id="KW-0175">Coiled coil</keyword>
<dbReference type="STRING" id="131310.A0A0N4Z215"/>
<dbReference type="PROSITE" id="PS50192">
    <property type="entry name" value="T_SNARE"/>
    <property type="match status" value="1"/>
</dbReference>